<sequence>MQLAAIPLPFIFLIFHLVEAIQQSGCANFFQLAPLPLCDGTSQIPGISSGGISSGGISSGGISSGGSSSGGFGSGGFGSGGFGSGGFSSGGFGSGAPTAKAPTATVGKLPARRLRFRRNHQSNSTDINNVFAAKTADNLIFKTTQPSQVVAGGKGICGNYKTDVDLGVCLWSGIDETGKDPNKSGWVSGSATTNCKREVEVWKAATPDKKITARVLDGCGLNAKAFKVGCENLFLTKKLLEVLDPKATGEISDLKWNL</sequence>
<dbReference type="OrthoDB" id="2503600at2759"/>
<dbReference type="AlphaFoldDB" id="A0A2N5SZW4"/>
<feature type="chain" id="PRO_5014743146" evidence="1">
    <location>
        <begin position="21"/>
        <end position="258"/>
    </location>
</feature>
<dbReference type="EMBL" id="PGCJ01000825">
    <property type="protein sequence ID" value="PLW18762.1"/>
    <property type="molecule type" value="Genomic_DNA"/>
</dbReference>
<accession>A0A2N5SZW4</accession>
<comment type="caution">
    <text evidence="2">The sequence shown here is derived from an EMBL/GenBank/DDBJ whole genome shotgun (WGS) entry which is preliminary data.</text>
</comment>
<organism evidence="2 3">
    <name type="scientific">Puccinia coronata f. sp. avenae</name>
    <dbReference type="NCBI Taxonomy" id="200324"/>
    <lineage>
        <taxon>Eukaryota</taxon>
        <taxon>Fungi</taxon>
        <taxon>Dikarya</taxon>
        <taxon>Basidiomycota</taxon>
        <taxon>Pucciniomycotina</taxon>
        <taxon>Pucciniomycetes</taxon>
        <taxon>Pucciniales</taxon>
        <taxon>Pucciniaceae</taxon>
        <taxon>Puccinia</taxon>
    </lineage>
</organism>
<proteinExistence type="predicted"/>
<protein>
    <submittedName>
        <fullName evidence="2">Uncharacterized protein</fullName>
    </submittedName>
</protein>
<evidence type="ECO:0000313" key="2">
    <source>
        <dbReference type="EMBL" id="PLW18762.1"/>
    </source>
</evidence>
<keyword evidence="1" id="KW-0732">Signal</keyword>
<evidence type="ECO:0000313" key="3">
    <source>
        <dbReference type="Proteomes" id="UP000235388"/>
    </source>
</evidence>
<dbReference type="Proteomes" id="UP000235388">
    <property type="component" value="Unassembled WGS sequence"/>
</dbReference>
<feature type="signal peptide" evidence="1">
    <location>
        <begin position="1"/>
        <end position="20"/>
    </location>
</feature>
<keyword evidence="3" id="KW-1185">Reference proteome</keyword>
<reference evidence="2 3" key="1">
    <citation type="submission" date="2017-11" db="EMBL/GenBank/DDBJ databases">
        <title>De novo assembly and phasing of dikaryotic genomes from two isolates of Puccinia coronata f. sp. avenae, the causal agent of oat crown rust.</title>
        <authorList>
            <person name="Miller M.E."/>
            <person name="Zhang Y."/>
            <person name="Omidvar V."/>
            <person name="Sperschneider J."/>
            <person name="Schwessinger B."/>
            <person name="Raley C."/>
            <person name="Palmer J.M."/>
            <person name="Garnica D."/>
            <person name="Upadhyaya N."/>
            <person name="Rathjen J."/>
            <person name="Taylor J.M."/>
            <person name="Park R.F."/>
            <person name="Dodds P.N."/>
            <person name="Hirsch C.D."/>
            <person name="Kianian S.F."/>
            <person name="Figueroa M."/>
        </authorList>
    </citation>
    <scope>NUCLEOTIDE SEQUENCE [LARGE SCALE GENOMIC DNA]</scope>
    <source>
        <strain evidence="2">12NC29</strain>
    </source>
</reference>
<gene>
    <name evidence="2" type="ORF">PCANC_10941</name>
</gene>
<name>A0A2N5SZW4_9BASI</name>
<evidence type="ECO:0000256" key="1">
    <source>
        <dbReference type="SAM" id="SignalP"/>
    </source>
</evidence>